<name>A0A2U1E4N7_9FIRM</name>
<keyword evidence="1" id="KW-0472">Membrane</keyword>
<dbReference type="Gene3D" id="2.60.320.10">
    <property type="entry name" value="N-utilization substance G protein NusG, insert domain"/>
    <property type="match status" value="1"/>
</dbReference>
<organism evidence="2 3">
    <name type="scientific">Ezakiella coagulans</name>
    <dbReference type="NCBI Taxonomy" id="46507"/>
    <lineage>
        <taxon>Bacteria</taxon>
        <taxon>Bacillati</taxon>
        <taxon>Bacillota</taxon>
        <taxon>Tissierellia</taxon>
        <taxon>Ezakiella</taxon>
    </lineage>
</organism>
<comment type="caution">
    <text evidence="2">The sequence shown here is derived from an EMBL/GenBank/DDBJ whole genome shotgun (WGS) entry which is preliminary data.</text>
</comment>
<dbReference type="AlphaFoldDB" id="A0A2U1E4N7"/>
<proteinExistence type="predicted"/>
<dbReference type="Pfam" id="PF07009">
    <property type="entry name" value="NusG_II"/>
    <property type="match status" value="1"/>
</dbReference>
<gene>
    <name evidence="2" type="ORF">C7381_103153</name>
</gene>
<keyword evidence="1" id="KW-1133">Transmembrane helix</keyword>
<dbReference type="Proteomes" id="UP000245793">
    <property type="component" value="Unassembled WGS sequence"/>
</dbReference>
<feature type="transmembrane region" description="Helical" evidence="1">
    <location>
        <begin position="21"/>
        <end position="39"/>
    </location>
</feature>
<keyword evidence="1" id="KW-0812">Transmembrane</keyword>
<accession>A0A2U1E4N7</accession>
<keyword evidence="3" id="KW-1185">Reference proteome</keyword>
<evidence type="ECO:0000313" key="2">
    <source>
        <dbReference type="EMBL" id="PVY94914.1"/>
    </source>
</evidence>
<protein>
    <submittedName>
        <fullName evidence="2">Uncharacterized protein</fullName>
    </submittedName>
</protein>
<dbReference type="InterPro" id="IPR038690">
    <property type="entry name" value="NusG_2_sf"/>
</dbReference>
<evidence type="ECO:0000313" key="3">
    <source>
        <dbReference type="Proteomes" id="UP000245793"/>
    </source>
</evidence>
<dbReference type="EMBL" id="QEKV01000003">
    <property type="protein sequence ID" value="PVY94914.1"/>
    <property type="molecule type" value="Genomic_DNA"/>
</dbReference>
<reference evidence="2 3" key="1">
    <citation type="submission" date="2018-04" db="EMBL/GenBank/DDBJ databases">
        <title>Genomic Encyclopedia of Type Strains, Phase IV (KMG-IV): sequencing the most valuable type-strain genomes for metagenomic binning, comparative biology and taxonomic classification.</title>
        <authorList>
            <person name="Goeker M."/>
        </authorList>
    </citation>
    <scope>NUCLEOTIDE SEQUENCE [LARGE SCALE GENOMIC DNA]</scope>
    <source>
        <strain evidence="2 3">DSM 20705</strain>
    </source>
</reference>
<sequence>MNKLSINDKIKTVIVLTKLDFIIIFAIIVVSVTAIFTLPKIEASGIEVKVDGEVIYRKDFQSKPIKKLFQTKYGINLIEIGPDYVVMLESNCPRQLAVKQGKIKSSGSSLICIPHHMTVTIVGDDEDKIDMMVK</sequence>
<evidence type="ECO:0000256" key="1">
    <source>
        <dbReference type="SAM" id="Phobius"/>
    </source>
</evidence>